<keyword evidence="4" id="KW-1185">Reference proteome</keyword>
<gene>
    <name evidence="3" type="ORF">WJX81_001866</name>
</gene>
<name>A0AAW1RTY0_9CHLO</name>
<dbReference type="InterPro" id="IPR005031">
    <property type="entry name" value="COQ10_START"/>
</dbReference>
<dbReference type="EMBL" id="JALJOU010000022">
    <property type="protein sequence ID" value="KAK9837252.1"/>
    <property type="molecule type" value="Genomic_DNA"/>
</dbReference>
<feature type="domain" description="Coenzyme Q-binding protein COQ10 START" evidence="2">
    <location>
        <begin position="32"/>
        <end position="171"/>
    </location>
</feature>
<feature type="compositionally biased region" description="Gly residues" evidence="1">
    <location>
        <begin position="787"/>
        <end position="796"/>
    </location>
</feature>
<dbReference type="AlphaFoldDB" id="A0AAW1RTY0"/>
<feature type="compositionally biased region" description="Basic and acidic residues" evidence="1">
    <location>
        <begin position="286"/>
        <end position="297"/>
    </location>
</feature>
<dbReference type="PANTHER" id="PTHR34060">
    <property type="entry name" value="POLYKETIDE CYCLASE / DEHYDRASE AND LIPID TRANSPORT PROTEIN"/>
    <property type="match status" value="1"/>
</dbReference>
<feature type="region of interest" description="Disordered" evidence="1">
    <location>
        <begin position="765"/>
        <end position="818"/>
    </location>
</feature>
<dbReference type="Gene3D" id="3.30.530.20">
    <property type="match status" value="2"/>
</dbReference>
<evidence type="ECO:0000256" key="1">
    <source>
        <dbReference type="SAM" id="MobiDB-lite"/>
    </source>
</evidence>
<protein>
    <recommendedName>
        <fullName evidence="2">Coenzyme Q-binding protein COQ10 START domain-containing protein</fullName>
    </recommendedName>
</protein>
<feature type="region of interest" description="Disordered" evidence="1">
    <location>
        <begin position="273"/>
        <end position="299"/>
    </location>
</feature>
<dbReference type="Pfam" id="PF03364">
    <property type="entry name" value="Polyketide_cyc"/>
    <property type="match status" value="2"/>
</dbReference>
<dbReference type="InterPro" id="IPR023393">
    <property type="entry name" value="START-like_dom_sf"/>
</dbReference>
<dbReference type="PANTHER" id="PTHR34060:SF2">
    <property type="entry name" value="OS03G0837900 PROTEIN"/>
    <property type="match status" value="1"/>
</dbReference>
<sequence length="818" mass="89361">MQGVTVESGLSVKLVQTDHPQRSKRVLAEAAVHASVEQVWAVLTDYDHLADFVPNLDSCERLPGGRPTRYRLRQHACSQSLFWRLEAGAVLDVQEVWGDLGRREIRFSQLTGDFKEFSGRWVVEPDPGVCDGLQFATILRYELSLVPRWPLPSALVTHVVQAGLPGNIRAVARRAEELAQHRAEAPGFVAASLLDDSVVALPITLAAPAAPAAVPAADAVAAEALRACTEEKLPAKGPARRPWPTIRLQVPSLASSKSAKPYLGVTSIPLPPAVMPPVAEGPHSSSRAEERRRRQEQVEASYPAFGVEAALEAGALKALSEVHLRRLDSPDLLHRRAVTVISVDADPQEVWDVLTDYEHLPAFVPNLMLCERLPVPPEYAGRVVRLRQVGHKGMRYMQLHAEAVLDLVEREPREVQFRAVSGDFQVLQGKFIISQPMEEQLRGLPAGGKRGVTHLKYAVEVQIPRGTPMLGLLEPLLERVVFEDVPRNLAALKQRIEELRLSRRIDRLESAGEVDRAERLRRAERAERPRLADMARDWGLLAAELERMYGEQRLLPNRAQLRAAQRGDLEKAIAMHGGYADVAMRLGWRMMSRSRKPPGYWDALPNVHREVTAFCEEQGLPPFVMPYKKDFLQANRHDLARVVERYGGLYELAEKLGFQVLPANRGASEWNLHVVRTAEATGLSGKDGLFKVAAATYRPRRAASSLDGGELGGVGPLDSEDRLLGAATEMAAALAGAAGPALGWRGSEDAWDGAAAAGNGSFASKGLQPAGARGRRGAPPSLEAGGDSAGWDGGCAGRDPTRKDIPAAGNIRQEIDGW</sequence>
<evidence type="ECO:0000313" key="4">
    <source>
        <dbReference type="Proteomes" id="UP001445335"/>
    </source>
</evidence>
<feature type="compositionally biased region" description="Low complexity" evidence="1">
    <location>
        <begin position="765"/>
        <end position="780"/>
    </location>
</feature>
<feature type="domain" description="Coenzyme Q-binding protein COQ10 START" evidence="2">
    <location>
        <begin position="343"/>
        <end position="483"/>
    </location>
</feature>
<dbReference type="Proteomes" id="UP001445335">
    <property type="component" value="Unassembled WGS sequence"/>
</dbReference>
<reference evidence="3 4" key="1">
    <citation type="journal article" date="2024" name="Nat. Commun.">
        <title>Phylogenomics reveals the evolutionary origins of lichenization in chlorophyte algae.</title>
        <authorList>
            <person name="Puginier C."/>
            <person name="Libourel C."/>
            <person name="Otte J."/>
            <person name="Skaloud P."/>
            <person name="Haon M."/>
            <person name="Grisel S."/>
            <person name="Petersen M."/>
            <person name="Berrin J.G."/>
            <person name="Delaux P.M."/>
            <person name="Dal Grande F."/>
            <person name="Keller J."/>
        </authorList>
    </citation>
    <scope>NUCLEOTIDE SEQUENCE [LARGE SCALE GENOMIC DNA]</scope>
    <source>
        <strain evidence="3 4">SAG 245.80</strain>
    </source>
</reference>
<evidence type="ECO:0000313" key="3">
    <source>
        <dbReference type="EMBL" id="KAK9837252.1"/>
    </source>
</evidence>
<evidence type="ECO:0000259" key="2">
    <source>
        <dbReference type="Pfam" id="PF03364"/>
    </source>
</evidence>
<accession>A0AAW1RTY0</accession>
<comment type="caution">
    <text evidence="3">The sequence shown here is derived from an EMBL/GenBank/DDBJ whole genome shotgun (WGS) entry which is preliminary data.</text>
</comment>
<organism evidence="3 4">
    <name type="scientific">Elliptochloris bilobata</name>
    <dbReference type="NCBI Taxonomy" id="381761"/>
    <lineage>
        <taxon>Eukaryota</taxon>
        <taxon>Viridiplantae</taxon>
        <taxon>Chlorophyta</taxon>
        <taxon>core chlorophytes</taxon>
        <taxon>Trebouxiophyceae</taxon>
        <taxon>Trebouxiophyceae incertae sedis</taxon>
        <taxon>Elliptochloris clade</taxon>
        <taxon>Elliptochloris</taxon>
    </lineage>
</organism>
<dbReference type="SUPFAM" id="SSF55961">
    <property type="entry name" value="Bet v1-like"/>
    <property type="match status" value="2"/>
</dbReference>
<proteinExistence type="predicted"/>